<name>A0ABX7PG55_9ACTN</name>
<sequence length="68" mass="7692">MRGISSDIVFLFVGARWWAHQGERRGVPRTAVTLKTCMSIVLIDHAVGDRRHKVLPRRDIPLSAGERV</sequence>
<keyword evidence="2" id="KW-1185">Reference proteome</keyword>
<protein>
    <submittedName>
        <fullName evidence="1">Uncharacterized protein</fullName>
    </submittedName>
</protein>
<reference evidence="1 2" key="1">
    <citation type="submission" date="2017-06" db="EMBL/GenBank/DDBJ databases">
        <title>Complete Genome Sequence of the Soil Carbazole-Degrading Bacterium Nocardioides aromaticivorans IC177.</title>
        <authorList>
            <person name="Vejarano F."/>
            <person name="Suzuki-Minakuchi C."/>
            <person name="Ohtsubo Y."/>
            <person name="Tsuda M."/>
            <person name="Okada K."/>
            <person name="Nojiri H."/>
        </authorList>
    </citation>
    <scope>NUCLEOTIDE SEQUENCE [LARGE SCALE GENOMIC DNA]</scope>
    <source>
        <strain evidence="1 2">IC177</strain>
    </source>
</reference>
<dbReference type="Proteomes" id="UP000662818">
    <property type="component" value="Chromosome"/>
</dbReference>
<evidence type="ECO:0000313" key="1">
    <source>
        <dbReference type="EMBL" id="QSR24781.1"/>
    </source>
</evidence>
<organism evidence="1 2">
    <name type="scientific">Nocardioides aromaticivorans</name>
    <dbReference type="NCBI Taxonomy" id="200618"/>
    <lineage>
        <taxon>Bacteria</taxon>
        <taxon>Bacillati</taxon>
        <taxon>Actinomycetota</taxon>
        <taxon>Actinomycetes</taxon>
        <taxon>Propionibacteriales</taxon>
        <taxon>Nocardioidaceae</taxon>
        <taxon>Nocardioides</taxon>
    </lineage>
</organism>
<accession>A0ABX7PG55</accession>
<proteinExistence type="predicted"/>
<dbReference type="EMBL" id="CP022295">
    <property type="protein sequence ID" value="QSR24781.1"/>
    <property type="molecule type" value="Genomic_DNA"/>
</dbReference>
<evidence type="ECO:0000313" key="2">
    <source>
        <dbReference type="Proteomes" id="UP000662818"/>
    </source>
</evidence>
<gene>
    <name evidence="1" type="ORF">CFH99_04005</name>
</gene>